<dbReference type="PANTHER" id="PTHR34997">
    <property type="entry name" value="AM15"/>
    <property type="match status" value="1"/>
</dbReference>
<dbReference type="CDD" id="cd00118">
    <property type="entry name" value="LysM"/>
    <property type="match status" value="4"/>
</dbReference>
<evidence type="ECO:0000256" key="2">
    <source>
        <dbReference type="ARBA" id="ARBA00022729"/>
    </source>
</evidence>
<evidence type="ECO:0000256" key="1">
    <source>
        <dbReference type="ARBA" id="ARBA00022669"/>
    </source>
</evidence>
<dbReference type="AlphaFoldDB" id="A0A9P9IIC6"/>
<dbReference type="SUPFAM" id="SSF54106">
    <property type="entry name" value="LysM domain"/>
    <property type="match status" value="4"/>
</dbReference>
<protein>
    <recommendedName>
        <fullName evidence="6">LysM domain-containing protein</fullName>
    </recommendedName>
</protein>
<feature type="domain" description="LysM" evidence="6">
    <location>
        <begin position="496"/>
        <end position="542"/>
    </location>
</feature>
<proteinExistence type="inferred from homology"/>
<evidence type="ECO:0000256" key="4">
    <source>
        <dbReference type="ARBA" id="ARBA00044955"/>
    </source>
</evidence>
<keyword evidence="2 5" id="KW-0732">Signal</keyword>
<dbReference type="Pfam" id="PF01476">
    <property type="entry name" value="LysM"/>
    <property type="match status" value="3"/>
</dbReference>
<dbReference type="EMBL" id="JAGMUV010000025">
    <property type="protein sequence ID" value="KAH7120619.1"/>
    <property type="molecule type" value="Genomic_DNA"/>
</dbReference>
<evidence type="ECO:0000256" key="3">
    <source>
        <dbReference type="ARBA" id="ARBA00023026"/>
    </source>
</evidence>
<accession>A0A9P9IIC6</accession>
<feature type="domain" description="LysM" evidence="6">
    <location>
        <begin position="36"/>
        <end position="84"/>
    </location>
</feature>
<dbReference type="PROSITE" id="PS51782">
    <property type="entry name" value="LYSM"/>
    <property type="match status" value="4"/>
</dbReference>
<dbReference type="Proteomes" id="UP000738349">
    <property type="component" value="Unassembled WGS sequence"/>
</dbReference>
<comment type="similarity">
    <text evidence="4">Belongs to the secreted LysM effector family.</text>
</comment>
<dbReference type="Gene3D" id="3.10.350.10">
    <property type="entry name" value="LysM domain"/>
    <property type="match status" value="5"/>
</dbReference>
<dbReference type="PANTHER" id="PTHR34997:SF2">
    <property type="entry name" value="LYSM DOMAIN-CONTAINING PROTEIN-RELATED"/>
    <property type="match status" value="1"/>
</dbReference>
<dbReference type="GO" id="GO:0008061">
    <property type="term" value="F:chitin binding"/>
    <property type="evidence" value="ECO:0007669"/>
    <property type="project" value="UniProtKB-KW"/>
</dbReference>
<sequence>MRLCGFFILSLSLAVVPALASSSRAWKRVDDTQNCDTYSVQSRDDCFSIMKQANVTFAQLISWNPEIDKRCFNIYNFVGKEICISNPEGDYTIPSNSQDSPTIVTTTAPVPDPTPDDTEDRCAEYHLVASGEDCGTFTLKYGITLKDFIFLNPHVWENCTNVYLDYYYCVRPVGYISTYPGYLPTTSTKEFVQTPTTPLPVEVDLLEGYVSTNQKILVADKTRDDCVAYIYLTDSSPTVLSDCWSMAMACGQQEFILWNPSLAQKPLNTSDHSYNYPCTLSQSVSYCIALESATAVPEVDEVAPPSPRAAGEIENCTSWYAPNSYDTCESMLLIHWLEFDDFYRMNPSVKSDCTGMTLGTYYCVSTNEDGSSPSEDEYDVTLTSSASSTVTTTGVATPSPVQSGLSSNCDSFYLVKAGDGCWAIANDHSVALSDFYDWNPAVKSDCTGLEAEVFVCVGVKTSATITVDDKTMSTTLGESGSTPTPVQDGMVSGCKDFYFVQSGDGCWAIANANGIELSDFYEWNPAVGDDCAGLQANVYVCTGK</sequence>
<feature type="chain" id="PRO_5040396519" description="LysM domain-containing protein" evidence="5">
    <location>
        <begin position="21"/>
        <end position="544"/>
    </location>
</feature>
<evidence type="ECO:0000256" key="5">
    <source>
        <dbReference type="SAM" id="SignalP"/>
    </source>
</evidence>
<evidence type="ECO:0000313" key="7">
    <source>
        <dbReference type="EMBL" id="KAH7120619.1"/>
    </source>
</evidence>
<dbReference type="SMART" id="SM00257">
    <property type="entry name" value="LysM"/>
    <property type="match status" value="4"/>
</dbReference>
<name>A0A9P9IIC6_9HYPO</name>
<dbReference type="InterPro" id="IPR052210">
    <property type="entry name" value="LysM1-like"/>
</dbReference>
<feature type="domain" description="LysM" evidence="6">
    <location>
        <begin position="411"/>
        <end position="457"/>
    </location>
</feature>
<reference evidence="7" key="1">
    <citation type="journal article" date="2021" name="Nat. Commun.">
        <title>Genetic determinants of endophytism in the Arabidopsis root mycobiome.</title>
        <authorList>
            <person name="Mesny F."/>
            <person name="Miyauchi S."/>
            <person name="Thiergart T."/>
            <person name="Pickel B."/>
            <person name="Atanasova L."/>
            <person name="Karlsson M."/>
            <person name="Huettel B."/>
            <person name="Barry K.W."/>
            <person name="Haridas S."/>
            <person name="Chen C."/>
            <person name="Bauer D."/>
            <person name="Andreopoulos W."/>
            <person name="Pangilinan J."/>
            <person name="LaButti K."/>
            <person name="Riley R."/>
            <person name="Lipzen A."/>
            <person name="Clum A."/>
            <person name="Drula E."/>
            <person name="Henrissat B."/>
            <person name="Kohler A."/>
            <person name="Grigoriev I.V."/>
            <person name="Martin F.M."/>
            <person name="Hacquard S."/>
        </authorList>
    </citation>
    <scope>NUCLEOTIDE SEQUENCE</scope>
    <source>
        <strain evidence="7">MPI-CAGE-AT-0147</strain>
    </source>
</reference>
<evidence type="ECO:0000313" key="8">
    <source>
        <dbReference type="Proteomes" id="UP000738349"/>
    </source>
</evidence>
<gene>
    <name evidence="7" type="ORF">EDB81DRAFT_700905</name>
</gene>
<dbReference type="InterPro" id="IPR036779">
    <property type="entry name" value="LysM_dom_sf"/>
</dbReference>
<feature type="signal peptide" evidence="5">
    <location>
        <begin position="1"/>
        <end position="20"/>
    </location>
</feature>
<dbReference type="OrthoDB" id="5985073at2759"/>
<organism evidence="7 8">
    <name type="scientific">Dactylonectria macrodidyma</name>
    <dbReference type="NCBI Taxonomy" id="307937"/>
    <lineage>
        <taxon>Eukaryota</taxon>
        <taxon>Fungi</taxon>
        <taxon>Dikarya</taxon>
        <taxon>Ascomycota</taxon>
        <taxon>Pezizomycotina</taxon>
        <taxon>Sordariomycetes</taxon>
        <taxon>Hypocreomycetidae</taxon>
        <taxon>Hypocreales</taxon>
        <taxon>Nectriaceae</taxon>
        <taxon>Dactylonectria</taxon>
    </lineage>
</organism>
<keyword evidence="1" id="KW-0147">Chitin-binding</keyword>
<feature type="domain" description="LysM" evidence="6">
    <location>
        <begin position="124"/>
        <end position="170"/>
    </location>
</feature>
<keyword evidence="3" id="KW-0843">Virulence</keyword>
<dbReference type="InterPro" id="IPR018392">
    <property type="entry name" value="LysM"/>
</dbReference>
<keyword evidence="8" id="KW-1185">Reference proteome</keyword>
<comment type="caution">
    <text evidence="7">The sequence shown here is derived from an EMBL/GenBank/DDBJ whole genome shotgun (WGS) entry which is preliminary data.</text>
</comment>
<evidence type="ECO:0000259" key="6">
    <source>
        <dbReference type="PROSITE" id="PS51782"/>
    </source>
</evidence>